<feature type="non-terminal residue" evidence="1">
    <location>
        <position position="1"/>
    </location>
</feature>
<evidence type="ECO:0000313" key="1">
    <source>
        <dbReference type="EMBL" id="EGH26973.1"/>
    </source>
</evidence>
<evidence type="ECO:0000313" key="2">
    <source>
        <dbReference type="Proteomes" id="UP000003465"/>
    </source>
</evidence>
<reference evidence="1 2" key="1">
    <citation type="journal article" date="2011" name="PLoS Pathog.">
        <title>Dynamic evolution of pathogenicity revealed by sequencing and comparative genomics of 19 Pseudomonas syringae isolates.</title>
        <authorList>
            <person name="Baltrus D.A."/>
            <person name="Nishimura M.T."/>
            <person name="Romanchuk A."/>
            <person name="Chang J.H."/>
            <person name="Mukhtar M.S."/>
            <person name="Cherkis K."/>
            <person name="Roach J."/>
            <person name="Grant S.R."/>
            <person name="Jones C.D."/>
            <person name="Dangl J.L."/>
        </authorList>
    </citation>
    <scope>NUCLEOTIDE SEQUENCE [LARGE SCALE GENOMIC DNA]</scope>
    <source>
        <strain evidence="1 2">301020</strain>
    </source>
</reference>
<organism evidence="1 2">
    <name type="scientific">Pseudomonas amygdali pv. mori str. 301020</name>
    <dbReference type="NCBI Taxonomy" id="629261"/>
    <lineage>
        <taxon>Bacteria</taxon>
        <taxon>Pseudomonadati</taxon>
        <taxon>Pseudomonadota</taxon>
        <taxon>Gammaproteobacteria</taxon>
        <taxon>Pseudomonadales</taxon>
        <taxon>Pseudomonadaceae</taxon>
        <taxon>Pseudomonas</taxon>
        <taxon>Pseudomonas amygdali</taxon>
    </lineage>
</organism>
<proteinExistence type="predicted"/>
<comment type="caution">
    <text evidence="1">The sequence shown here is derived from an EMBL/GenBank/DDBJ whole genome shotgun (WGS) entry which is preliminary data.</text>
</comment>
<protein>
    <submittedName>
        <fullName evidence="1">Uncharacterized protein</fullName>
    </submittedName>
</protein>
<sequence length="35" mass="3698">GQDSDAVSTLRGWHISQAAVTQGDSQPAASWQRDA</sequence>
<name>A0A656GMB9_PSEA0</name>
<dbReference type="Proteomes" id="UP000003465">
    <property type="component" value="Unassembled WGS sequence"/>
</dbReference>
<feature type="non-terminal residue" evidence="1">
    <location>
        <position position="35"/>
    </location>
</feature>
<dbReference type="AlphaFoldDB" id="A0A656GMB9"/>
<accession>A0A656GMB9</accession>
<dbReference type="EMBL" id="AEAG01003132">
    <property type="protein sequence ID" value="EGH26973.1"/>
    <property type="molecule type" value="Genomic_DNA"/>
</dbReference>
<gene>
    <name evidence="1" type="ORF">PSYMO_38016</name>
</gene>